<dbReference type="SMART" id="SM00212">
    <property type="entry name" value="UBCc"/>
    <property type="match status" value="1"/>
</dbReference>
<feature type="region of interest" description="Disordered" evidence="5">
    <location>
        <begin position="248"/>
        <end position="318"/>
    </location>
</feature>
<evidence type="ECO:0000256" key="3">
    <source>
        <dbReference type="PROSITE-ProRule" id="PRU10133"/>
    </source>
</evidence>
<dbReference type="EMBL" id="LAVV01003566">
    <property type="protein sequence ID" value="KNZ62039.1"/>
    <property type="molecule type" value="Genomic_DNA"/>
</dbReference>
<feature type="compositionally biased region" description="Low complexity" evidence="5">
    <location>
        <begin position="294"/>
        <end position="303"/>
    </location>
</feature>
<organism evidence="7 8">
    <name type="scientific">Puccinia sorghi</name>
    <dbReference type="NCBI Taxonomy" id="27349"/>
    <lineage>
        <taxon>Eukaryota</taxon>
        <taxon>Fungi</taxon>
        <taxon>Dikarya</taxon>
        <taxon>Basidiomycota</taxon>
        <taxon>Pucciniomycotina</taxon>
        <taxon>Pucciniomycetes</taxon>
        <taxon>Pucciniales</taxon>
        <taxon>Pucciniaceae</taxon>
        <taxon>Puccinia</taxon>
    </lineage>
</organism>
<evidence type="ECO:0000256" key="4">
    <source>
        <dbReference type="RuleBase" id="RU362109"/>
    </source>
</evidence>
<dbReference type="SUPFAM" id="SSF54495">
    <property type="entry name" value="UBC-like"/>
    <property type="match status" value="1"/>
</dbReference>
<evidence type="ECO:0000256" key="5">
    <source>
        <dbReference type="SAM" id="MobiDB-lite"/>
    </source>
</evidence>
<dbReference type="Pfam" id="PF00179">
    <property type="entry name" value="UQ_con"/>
    <property type="match status" value="2"/>
</dbReference>
<dbReference type="InterPro" id="IPR016135">
    <property type="entry name" value="UBQ-conjugating_enzyme/RWD"/>
</dbReference>
<dbReference type="PROSITE" id="PS50127">
    <property type="entry name" value="UBC_2"/>
    <property type="match status" value="1"/>
</dbReference>
<comment type="similarity">
    <text evidence="4">Belongs to the ubiquitin-conjugating enzyme family.</text>
</comment>
<accession>A0A0L6VMW2</accession>
<feature type="active site" description="Glycyl thioester intermediate" evidence="3">
    <location>
        <position position="123"/>
    </location>
</feature>
<evidence type="ECO:0000256" key="2">
    <source>
        <dbReference type="ARBA" id="ARBA00022786"/>
    </source>
</evidence>
<name>A0A0L6VMW2_9BASI</name>
<dbReference type="AlphaFoldDB" id="A0A0L6VMW2"/>
<feature type="region of interest" description="Disordered" evidence="5">
    <location>
        <begin position="190"/>
        <end position="234"/>
    </location>
</feature>
<protein>
    <submittedName>
        <fullName evidence="7">Ubiquitin-conjugating enzyme E2 D/E</fullName>
    </submittedName>
</protein>
<sequence length="318" mass="34910">MPPAAAPPQTLKRINRELLNIHKELPEGILSVGPKSSDNIYDWQGSIAGPSGSCYEHGVFHFNILLPHDYPFHPPTVSSIVILKLFKLASHVSHDFFGRLIFSQVSFVTRIFHPNINPQGAICLDILTHKWSPALSIQKVLLSIMCLLTDPNPQDPLVRDIARLYMENRSQFESTARQWVDIYARPPPAPFAEKLKDEPKKATPKTVTLTTGAPKTTTPKTATGQTRSPVIDLDDDDEIQVVKISSKHSLQAATTSRKRSGEINNSLQTAATSRKRSADHSTASTGSSFAHDGPSSSSAPSASNPQAKRARQQIIELD</sequence>
<dbReference type="InterPro" id="IPR023313">
    <property type="entry name" value="UBQ-conjugating_AS"/>
</dbReference>
<feature type="domain" description="UBC core" evidence="6">
    <location>
        <begin position="9"/>
        <end position="185"/>
    </location>
</feature>
<dbReference type="VEuPathDB" id="FungiDB:VP01_1320g2"/>
<reference evidence="7 8" key="1">
    <citation type="submission" date="2015-08" db="EMBL/GenBank/DDBJ databases">
        <title>Next Generation Sequencing and Analysis of the Genome of Puccinia sorghi L Schw, the Causal Agent of Maize Common Rust.</title>
        <authorList>
            <person name="Rochi L."/>
            <person name="Burguener G."/>
            <person name="Darino M."/>
            <person name="Turjanski A."/>
            <person name="Kreff E."/>
            <person name="Dieguez M.J."/>
            <person name="Sacco F."/>
        </authorList>
    </citation>
    <scope>NUCLEOTIDE SEQUENCE [LARGE SCALE GENOMIC DNA]</scope>
    <source>
        <strain evidence="7 8">RO10H11247</strain>
    </source>
</reference>
<feature type="compositionally biased region" description="Polar residues" evidence="5">
    <location>
        <begin position="262"/>
        <end position="272"/>
    </location>
</feature>
<evidence type="ECO:0000256" key="1">
    <source>
        <dbReference type="ARBA" id="ARBA00022679"/>
    </source>
</evidence>
<keyword evidence="8" id="KW-1185">Reference proteome</keyword>
<dbReference type="InterPro" id="IPR000608">
    <property type="entry name" value="UBC"/>
</dbReference>
<keyword evidence="4" id="KW-0547">Nucleotide-binding</keyword>
<feature type="compositionally biased region" description="Low complexity" evidence="5">
    <location>
        <begin position="206"/>
        <end position="226"/>
    </location>
</feature>
<keyword evidence="4" id="KW-0067">ATP-binding</keyword>
<proteinExistence type="inferred from homology"/>
<evidence type="ECO:0000313" key="8">
    <source>
        <dbReference type="Proteomes" id="UP000037035"/>
    </source>
</evidence>
<dbReference type="Proteomes" id="UP000037035">
    <property type="component" value="Unassembled WGS sequence"/>
</dbReference>
<dbReference type="GO" id="GO:0016740">
    <property type="term" value="F:transferase activity"/>
    <property type="evidence" value="ECO:0007669"/>
    <property type="project" value="UniProtKB-KW"/>
</dbReference>
<dbReference type="GO" id="GO:0005524">
    <property type="term" value="F:ATP binding"/>
    <property type="evidence" value="ECO:0007669"/>
    <property type="project" value="UniProtKB-UniRule"/>
</dbReference>
<dbReference type="PANTHER" id="PTHR24068">
    <property type="entry name" value="UBIQUITIN-CONJUGATING ENZYME E2"/>
    <property type="match status" value="1"/>
</dbReference>
<keyword evidence="2 4" id="KW-0833">Ubl conjugation pathway</keyword>
<dbReference type="PROSITE" id="PS00183">
    <property type="entry name" value="UBC_1"/>
    <property type="match status" value="1"/>
</dbReference>
<dbReference type="OrthoDB" id="7851174at2759"/>
<keyword evidence="1" id="KW-0808">Transferase</keyword>
<comment type="caution">
    <text evidence="7">The sequence shown here is derived from an EMBL/GenBank/DDBJ whole genome shotgun (WGS) entry which is preliminary data.</text>
</comment>
<dbReference type="STRING" id="27349.A0A0L6VMW2"/>
<dbReference type="Gene3D" id="3.10.110.10">
    <property type="entry name" value="Ubiquitin Conjugating Enzyme"/>
    <property type="match status" value="1"/>
</dbReference>
<evidence type="ECO:0000313" key="7">
    <source>
        <dbReference type="EMBL" id="KNZ62039.1"/>
    </source>
</evidence>
<gene>
    <name evidence="7" type="ORF">VP01_1320g2</name>
</gene>
<evidence type="ECO:0000259" key="6">
    <source>
        <dbReference type="PROSITE" id="PS50127"/>
    </source>
</evidence>